<dbReference type="InterPro" id="IPR000551">
    <property type="entry name" value="MerR-type_HTH_dom"/>
</dbReference>
<dbReference type="OrthoDB" id="9809391at2"/>
<proteinExistence type="predicted"/>
<keyword evidence="1" id="KW-0678">Repressor</keyword>
<dbReference type="Pfam" id="PF13411">
    <property type="entry name" value="MerR_1"/>
    <property type="match status" value="1"/>
</dbReference>
<dbReference type="CDD" id="cd01106">
    <property type="entry name" value="HTH_TipAL-Mta"/>
    <property type="match status" value="1"/>
</dbReference>
<dbReference type="Gene3D" id="1.10.490.50">
    <property type="entry name" value="Antibiotic binding domain of TipA-like multidrug resistance regulators"/>
    <property type="match status" value="1"/>
</dbReference>
<dbReference type="SMART" id="SM00422">
    <property type="entry name" value="HTH_MERR"/>
    <property type="match status" value="1"/>
</dbReference>
<dbReference type="GO" id="GO:0003700">
    <property type="term" value="F:DNA-binding transcription factor activity"/>
    <property type="evidence" value="ECO:0007669"/>
    <property type="project" value="InterPro"/>
</dbReference>
<dbReference type="PROSITE" id="PS50937">
    <property type="entry name" value="HTH_MERR_2"/>
    <property type="match status" value="1"/>
</dbReference>
<gene>
    <name evidence="7" type="primary">tipA_2</name>
    <name evidence="6" type="ORF">CIMIT_04360</name>
    <name evidence="7" type="ORF">SAMEA4535761_00938</name>
</gene>
<keyword evidence="2" id="KW-0805">Transcription regulation</keyword>
<dbReference type="eggNOG" id="COG0789">
    <property type="taxonomic scope" value="Bacteria"/>
</dbReference>
<dbReference type="SUPFAM" id="SSF46955">
    <property type="entry name" value="Putative DNA-binding domain"/>
    <property type="match status" value="1"/>
</dbReference>
<dbReference type="PANTHER" id="PTHR30204">
    <property type="entry name" value="REDOX-CYCLING DRUG-SENSING TRANSCRIPTIONAL ACTIVATOR SOXR"/>
    <property type="match status" value="1"/>
</dbReference>
<evidence type="ECO:0000313" key="9">
    <source>
        <dbReference type="Proteomes" id="UP000215374"/>
    </source>
</evidence>
<evidence type="ECO:0000256" key="3">
    <source>
        <dbReference type="ARBA" id="ARBA00023125"/>
    </source>
</evidence>
<dbReference type="AlphaFoldDB" id="A0A076NN54"/>
<dbReference type="PANTHER" id="PTHR30204:SF69">
    <property type="entry name" value="MERR-FAMILY TRANSCRIPTIONAL REGULATOR"/>
    <property type="match status" value="1"/>
</dbReference>
<evidence type="ECO:0000313" key="7">
    <source>
        <dbReference type="EMBL" id="SNV65357.1"/>
    </source>
</evidence>
<dbReference type="EMBL" id="CP009211">
    <property type="protein sequence ID" value="AIJ33230.1"/>
    <property type="molecule type" value="Genomic_DNA"/>
</dbReference>
<dbReference type="Proteomes" id="UP000028780">
    <property type="component" value="Chromosome"/>
</dbReference>
<reference evidence="7 9" key="2">
    <citation type="submission" date="2017-06" db="EMBL/GenBank/DDBJ databases">
        <authorList>
            <consortium name="Pathogen Informatics"/>
        </authorList>
    </citation>
    <scope>NUCLEOTIDE SEQUENCE [LARGE SCALE GENOMIC DNA]</scope>
    <source>
        <strain evidence="7 9">NCTC13015</strain>
    </source>
</reference>
<evidence type="ECO:0000313" key="8">
    <source>
        <dbReference type="Proteomes" id="UP000028780"/>
    </source>
</evidence>
<evidence type="ECO:0000259" key="5">
    <source>
        <dbReference type="PROSITE" id="PS50937"/>
    </source>
</evidence>
<evidence type="ECO:0000313" key="6">
    <source>
        <dbReference type="EMBL" id="AIJ33230.1"/>
    </source>
</evidence>
<accession>A0A076NN54</accession>
<keyword evidence="4" id="KW-0804">Transcription</keyword>
<dbReference type="InterPro" id="IPR009061">
    <property type="entry name" value="DNA-bd_dom_put_sf"/>
</dbReference>
<dbReference type="InterPro" id="IPR047057">
    <property type="entry name" value="MerR_fam"/>
</dbReference>
<reference evidence="6 8" key="1">
    <citation type="submission" date="2014-08" db="EMBL/GenBank/DDBJ databases">
        <title>Complete genome sequence of Corynebacterium imitans DSM 44264, isolated from a five-month-old boy with suspected pharyngeal diphtheria.</title>
        <authorList>
            <person name="Mollmann S."/>
            <person name="Albersmeier A."/>
            <person name="Ruckert C."/>
            <person name="Tauch A."/>
        </authorList>
    </citation>
    <scope>NUCLEOTIDE SEQUENCE [LARGE SCALE GENOMIC DNA]</scope>
    <source>
        <strain evidence="6 8">DSM 44264</strain>
    </source>
</reference>
<dbReference type="STRING" id="156978.CIMIT_04360"/>
<keyword evidence="3" id="KW-0238">DNA-binding</keyword>
<name>A0A076NN54_9CORY</name>
<dbReference type="HOGENOM" id="CLU_060077_0_6_11"/>
<dbReference type="KEGG" id="cii:CIMIT_04360"/>
<dbReference type="GO" id="GO:0003677">
    <property type="term" value="F:DNA binding"/>
    <property type="evidence" value="ECO:0007669"/>
    <property type="project" value="UniProtKB-KW"/>
</dbReference>
<dbReference type="Proteomes" id="UP000215374">
    <property type="component" value="Chromosome 1"/>
</dbReference>
<dbReference type="Gene3D" id="1.10.1660.10">
    <property type="match status" value="1"/>
</dbReference>
<sequence length="253" mass="28457">MTAYTIGEAADILGVTSKALRHWESLELLQPERTNTGYRVYDDFDLERGAAIALYQGIGIPLARIAALLDASPSHLARALTAHHAALRTRRDALDAQLQAVEEMIHNHRKGTLTMEDMKQYFGEEFPAYQEEAEMRWGHTPEWEQSQEALSKVDASKAQQLMREQEELASELVTAREKGVEPGSQEAERLVEKHRASIAQWYEVTPARQLILARMYVGDERFHEAYAGAQDYLLELVTAHAAAAGVDVDSPQW</sequence>
<dbReference type="Pfam" id="PF07739">
    <property type="entry name" value="TipAS"/>
    <property type="match status" value="1"/>
</dbReference>
<keyword evidence="8" id="KW-1185">Reference proteome</keyword>
<dbReference type="SUPFAM" id="SSF89082">
    <property type="entry name" value="Antibiotic binding domain of TipA-like multidrug resistance regulators"/>
    <property type="match status" value="1"/>
</dbReference>
<protein>
    <submittedName>
        <fullName evidence="6">MerR family transcriptional regulator</fullName>
    </submittedName>
</protein>
<organism evidence="6 8">
    <name type="scientific">Corynebacterium imitans</name>
    <dbReference type="NCBI Taxonomy" id="156978"/>
    <lineage>
        <taxon>Bacteria</taxon>
        <taxon>Bacillati</taxon>
        <taxon>Actinomycetota</taxon>
        <taxon>Actinomycetes</taxon>
        <taxon>Mycobacteriales</taxon>
        <taxon>Corynebacteriaceae</taxon>
        <taxon>Corynebacterium</taxon>
    </lineage>
</organism>
<dbReference type="InterPro" id="IPR012925">
    <property type="entry name" value="TipAS_dom"/>
</dbReference>
<feature type="domain" description="HTH merR-type" evidence="5">
    <location>
        <begin position="3"/>
        <end position="71"/>
    </location>
</feature>
<evidence type="ECO:0000256" key="1">
    <source>
        <dbReference type="ARBA" id="ARBA00022491"/>
    </source>
</evidence>
<dbReference type="RefSeq" id="WP_038589627.1">
    <property type="nucleotide sequence ID" value="NZ_CP009211.1"/>
</dbReference>
<dbReference type="EMBL" id="LT906467">
    <property type="protein sequence ID" value="SNV65357.1"/>
    <property type="molecule type" value="Genomic_DNA"/>
</dbReference>
<evidence type="ECO:0000256" key="4">
    <source>
        <dbReference type="ARBA" id="ARBA00023163"/>
    </source>
</evidence>
<dbReference type="InterPro" id="IPR036244">
    <property type="entry name" value="TipA-like_antibiotic-bd"/>
</dbReference>
<evidence type="ECO:0000256" key="2">
    <source>
        <dbReference type="ARBA" id="ARBA00023015"/>
    </source>
</evidence>